<name>A0A4P8EHM7_9RHOB</name>
<accession>A0A4P8EHM7</accession>
<sequence>MTTATTSLLRVGILSFAMLVPSATLALTITSESNGGLLAETLFLNLPGVSVTSAELFGFAGQAGLYRNVIGTYGLPQDGIVFSSGNVRDYQTGPNRFEDTTTSYEVGGGLWDDVDIGGDGAPPLVDSGDIVPERENWATASQEALLQPITGMDRHFDVVQLNIDFETAADVNKVTFFGAFGSEEYPEYVGGSVTDGFGLFVNGANQAGVAAEGGGAHLPVNIDHPNMAAISGTELDGILAPGGNPVLRFDVDVLPGQVNNFTIILADAGDAIVDTTVYLSSFLASTSGGDTGAPVPATGSTEFDPLLPIMTADGTPVFDEAGGFTIDIAAEIAEGGDMIWVDPPVSVGFTYDVTGGSLITSITAPSLATVADIDGYTINFGLGDIVLAAGATYTFGGGGVDFLTLSGIDTSLSLDPTNPLAFPVGMTFDKVMGDFSVVITPITEDVGGVSPVPLPASGLLYIGAMLLGGGALRRRQKAA</sequence>
<proteinExistence type="predicted"/>
<dbReference type="KEGG" id="pseb:EOK75_10220"/>
<keyword evidence="2" id="KW-1185">Reference proteome</keyword>
<protein>
    <recommendedName>
        <fullName evidence="3">VPLPA-CTERM sorting domain-containing protein</fullName>
    </recommendedName>
</protein>
<dbReference type="Proteomes" id="UP000298631">
    <property type="component" value="Chromosome"/>
</dbReference>
<dbReference type="OrthoDB" id="7849596at2"/>
<organism evidence="1 2">
    <name type="scientific">Pseudorhodobacter turbinis</name>
    <dbReference type="NCBI Taxonomy" id="2500533"/>
    <lineage>
        <taxon>Bacteria</taxon>
        <taxon>Pseudomonadati</taxon>
        <taxon>Pseudomonadota</taxon>
        <taxon>Alphaproteobacteria</taxon>
        <taxon>Rhodobacterales</taxon>
        <taxon>Paracoccaceae</taxon>
        <taxon>Pseudorhodobacter</taxon>
    </lineage>
</organism>
<evidence type="ECO:0000313" key="1">
    <source>
        <dbReference type="EMBL" id="QCO56075.1"/>
    </source>
</evidence>
<dbReference type="InterPro" id="IPR049804">
    <property type="entry name" value="Choice_anch_L"/>
</dbReference>
<evidence type="ECO:0008006" key="3">
    <source>
        <dbReference type="Google" id="ProtNLM"/>
    </source>
</evidence>
<reference evidence="1 2" key="1">
    <citation type="submission" date="2019-05" db="EMBL/GenBank/DDBJ databases">
        <title>Pseudorhodobacter turbinis sp. nov., isolated from the gut of the Korean turban shell.</title>
        <authorList>
            <person name="Jeong Y.-S."/>
            <person name="Kang W.-R."/>
            <person name="Bae J.-W."/>
        </authorList>
    </citation>
    <scope>NUCLEOTIDE SEQUENCE [LARGE SCALE GENOMIC DNA]</scope>
    <source>
        <strain evidence="1 2">S12M18</strain>
    </source>
</reference>
<dbReference type="AlphaFoldDB" id="A0A4P8EHM7"/>
<gene>
    <name evidence="1" type="ORF">EOK75_10220</name>
</gene>
<dbReference type="EMBL" id="CP039964">
    <property type="protein sequence ID" value="QCO56075.1"/>
    <property type="molecule type" value="Genomic_DNA"/>
</dbReference>
<dbReference type="NCBIfam" id="NF038133">
    <property type="entry name" value="choice_anch_L"/>
    <property type="match status" value="1"/>
</dbReference>
<evidence type="ECO:0000313" key="2">
    <source>
        <dbReference type="Proteomes" id="UP000298631"/>
    </source>
</evidence>